<dbReference type="GeneID" id="101856911"/>
<feature type="transmembrane region" description="Helical" evidence="7">
    <location>
        <begin position="462"/>
        <end position="488"/>
    </location>
</feature>
<name>A0ABM1A6J0_APLCA</name>
<dbReference type="Pfam" id="PF00209">
    <property type="entry name" value="SNF"/>
    <property type="match status" value="1"/>
</dbReference>
<comment type="similarity">
    <text evidence="6">Belongs to the sodium:neurotransmitter symporter (SNF) (TC 2.A.22) family.</text>
</comment>
<protein>
    <recommendedName>
        <fullName evidence="6">Transporter</fullName>
    </recommendedName>
</protein>
<feature type="transmembrane region" description="Helical" evidence="7">
    <location>
        <begin position="291"/>
        <end position="309"/>
    </location>
</feature>
<dbReference type="PANTHER" id="PTHR11616">
    <property type="entry name" value="SODIUM/CHLORIDE DEPENDENT TRANSPORTER"/>
    <property type="match status" value="1"/>
</dbReference>
<dbReference type="InterPro" id="IPR000175">
    <property type="entry name" value="Na/ntran_symport"/>
</dbReference>
<dbReference type="PROSITE" id="PS50267">
    <property type="entry name" value="NA_NEUROTRAN_SYMP_3"/>
    <property type="match status" value="1"/>
</dbReference>
<evidence type="ECO:0000256" key="5">
    <source>
        <dbReference type="ARBA" id="ARBA00023136"/>
    </source>
</evidence>
<evidence type="ECO:0000256" key="7">
    <source>
        <dbReference type="SAM" id="Phobius"/>
    </source>
</evidence>
<organism evidence="8 9">
    <name type="scientific">Aplysia californica</name>
    <name type="common">California sea hare</name>
    <dbReference type="NCBI Taxonomy" id="6500"/>
    <lineage>
        <taxon>Eukaryota</taxon>
        <taxon>Metazoa</taxon>
        <taxon>Spiralia</taxon>
        <taxon>Lophotrochozoa</taxon>
        <taxon>Mollusca</taxon>
        <taxon>Gastropoda</taxon>
        <taxon>Heterobranchia</taxon>
        <taxon>Euthyneura</taxon>
        <taxon>Tectipleura</taxon>
        <taxon>Aplysiida</taxon>
        <taxon>Aplysioidea</taxon>
        <taxon>Aplysiidae</taxon>
        <taxon>Aplysia</taxon>
    </lineage>
</organism>
<feature type="transmembrane region" description="Helical" evidence="7">
    <location>
        <begin position="400"/>
        <end position="423"/>
    </location>
</feature>
<keyword evidence="2 6" id="KW-0813">Transport</keyword>
<dbReference type="Proteomes" id="UP000694888">
    <property type="component" value="Unplaced"/>
</dbReference>
<dbReference type="SUPFAM" id="SSF161070">
    <property type="entry name" value="SNF-like"/>
    <property type="match status" value="1"/>
</dbReference>
<evidence type="ECO:0000256" key="2">
    <source>
        <dbReference type="ARBA" id="ARBA00022448"/>
    </source>
</evidence>
<keyword evidence="4 7" id="KW-1133">Transmembrane helix</keyword>
<evidence type="ECO:0000313" key="8">
    <source>
        <dbReference type="Proteomes" id="UP000694888"/>
    </source>
</evidence>
<dbReference type="PROSITE" id="PS00610">
    <property type="entry name" value="NA_NEUROTRAN_SYMP_1"/>
    <property type="match status" value="1"/>
</dbReference>
<dbReference type="PANTHER" id="PTHR11616:SF240">
    <property type="entry name" value="BLOATED TUBULES, ISOFORM B-RELATED"/>
    <property type="match status" value="1"/>
</dbReference>
<keyword evidence="8" id="KW-1185">Reference proteome</keyword>
<gene>
    <name evidence="9" type="primary">LOC101856911</name>
</gene>
<keyword evidence="3 6" id="KW-0812">Transmembrane</keyword>
<feature type="transmembrane region" description="Helical" evidence="7">
    <location>
        <begin position="129"/>
        <end position="150"/>
    </location>
</feature>
<evidence type="ECO:0000256" key="1">
    <source>
        <dbReference type="ARBA" id="ARBA00004141"/>
    </source>
</evidence>
<feature type="non-terminal residue" evidence="9">
    <location>
        <position position="508"/>
    </location>
</feature>
<reference evidence="9" key="1">
    <citation type="submission" date="2025-08" db="UniProtKB">
        <authorList>
            <consortium name="RefSeq"/>
        </authorList>
    </citation>
    <scope>IDENTIFICATION</scope>
</reference>
<dbReference type="PRINTS" id="PR00176">
    <property type="entry name" value="NANEUSMPORT"/>
</dbReference>
<feature type="transmembrane region" description="Helical" evidence="7">
    <location>
        <begin position="318"/>
        <end position="338"/>
    </location>
</feature>
<feature type="transmembrane region" description="Helical" evidence="7">
    <location>
        <begin position="371"/>
        <end position="388"/>
    </location>
</feature>
<sequence length="508" mass="56598">MGDYSESEVSIAFTNSSLAYTISDTDLVSGWLQGKSPKNVQHNPSMDKLPPPRHPLPQRSFSQDIRQKLGSSLSSLGRLLAYDADENAERGNWTGRLDFVLSMLGYAVGLGNIWRFPFLCYRNGGGAFILPYLLMLCVVGLPLFYLEVCLGQFCSRGAAKCWEFAPIFKGVGVAMIVASTLVSIYYNMIIAWAEFYMFASFTSKLPWSDCDNPDWNTPDCSLKWPLVDCLTGVKQTNGTCYDVQGQLAGVWNSTLFEEVTGRRRVSPSEEYWSHHVLAKSSGVFSPGSPRWHLTLCLLLAWFITFLCLLKGIKTTGKVVYFTAIFPYVVLVVLFFRGVTLEAAANGIKFYIIPDFERLLDAKVWRDAGNQIFYSLGAAWGGLITLASYNRFHNNALRDSLVVSLGNCLTSLFGGFVIFSYLGYMANQLNVDVSKVVTSGPGLAFIVYPEAVTRLPAPPVWSVAFFFMLILLGLDSQFAMVETVLTGILDQWPQYRHRKTLVICLICIV</sequence>
<dbReference type="RefSeq" id="XP_012941783.1">
    <property type="nucleotide sequence ID" value="XM_013086329.1"/>
</dbReference>
<evidence type="ECO:0000256" key="4">
    <source>
        <dbReference type="ARBA" id="ARBA00022989"/>
    </source>
</evidence>
<keyword evidence="5 7" id="KW-0472">Membrane</keyword>
<evidence type="ECO:0000313" key="9">
    <source>
        <dbReference type="RefSeq" id="XP_012941783.1"/>
    </source>
</evidence>
<feature type="transmembrane region" description="Helical" evidence="7">
    <location>
        <begin position="99"/>
        <end position="117"/>
    </location>
</feature>
<proteinExistence type="inferred from homology"/>
<comment type="subcellular location">
    <subcellularLocation>
        <location evidence="1">Membrane</location>
        <topology evidence="1">Multi-pass membrane protein</topology>
    </subcellularLocation>
</comment>
<accession>A0ABM1A6J0</accession>
<dbReference type="InterPro" id="IPR037272">
    <property type="entry name" value="SNS_sf"/>
</dbReference>
<evidence type="ECO:0000256" key="6">
    <source>
        <dbReference type="RuleBase" id="RU003732"/>
    </source>
</evidence>
<evidence type="ECO:0000256" key="3">
    <source>
        <dbReference type="ARBA" id="ARBA00022692"/>
    </source>
</evidence>
<feature type="transmembrane region" description="Helical" evidence="7">
    <location>
        <begin position="171"/>
        <end position="193"/>
    </location>
</feature>
<keyword evidence="6" id="KW-0769">Symport</keyword>